<dbReference type="EMBL" id="JAFMYW010000008">
    <property type="protein sequence ID" value="MBO0951594.1"/>
    <property type="molecule type" value="Genomic_DNA"/>
</dbReference>
<gene>
    <name evidence="3" type="ORF">J2I46_23625</name>
</gene>
<organism evidence="3 4">
    <name type="scientific">Fibrella forsythiae</name>
    <dbReference type="NCBI Taxonomy" id="2817061"/>
    <lineage>
        <taxon>Bacteria</taxon>
        <taxon>Pseudomonadati</taxon>
        <taxon>Bacteroidota</taxon>
        <taxon>Cytophagia</taxon>
        <taxon>Cytophagales</taxon>
        <taxon>Spirosomataceae</taxon>
        <taxon>Fibrella</taxon>
    </lineage>
</organism>
<feature type="compositionally biased region" description="Polar residues" evidence="1">
    <location>
        <begin position="295"/>
        <end position="321"/>
    </location>
</feature>
<reference evidence="3 4" key="1">
    <citation type="submission" date="2021-03" db="EMBL/GenBank/DDBJ databases">
        <title>Fibrella sp. HMF5405 genome sequencing and assembly.</title>
        <authorList>
            <person name="Kang H."/>
            <person name="Kim H."/>
            <person name="Bae S."/>
            <person name="Joh K."/>
        </authorList>
    </citation>
    <scope>NUCLEOTIDE SEQUENCE [LARGE SCALE GENOMIC DNA]</scope>
    <source>
        <strain evidence="3 4">HMF5405</strain>
    </source>
</reference>
<comment type="caution">
    <text evidence="3">The sequence shown here is derived from an EMBL/GenBank/DDBJ whole genome shotgun (WGS) entry which is preliminary data.</text>
</comment>
<feature type="transmembrane region" description="Helical" evidence="2">
    <location>
        <begin position="77"/>
        <end position="100"/>
    </location>
</feature>
<protein>
    <recommendedName>
        <fullName evidence="5">DUF975 family protein</fullName>
    </recommendedName>
</protein>
<feature type="transmembrane region" description="Helical" evidence="2">
    <location>
        <begin position="161"/>
        <end position="182"/>
    </location>
</feature>
<dbReference type="RefSeq" id="WP_207331545.1">
    <property type="nucleotide sequence ID" value="NZ_JAFMYW010000008.1"/>
</dbReference>
<proteinExistence type="predicted"/>
<evidence type="ECO:0000256" key="2">
    <source>
        <dbReference type="SAM" id="Phobius"/>
    </source>
</evidence>
<keyword evidence="4" id="KW-1185">Reference proteome</keyword>
<keyword evidence="2" id="KW-0812">Transmembrane</keyword>
<feature type="region of interest" description="Disordered" evidence="1">
    <location>
        <begin position="291"/>
        <end position="321"/>
    </location>
</feature>
<keyword evidence="2" id="KW-1133">Transmembrane helix</keyword>
<evidence type="ECO:0008006" key="5">
    <source>
        <dbReference type="Google" id="ProtNLM"/>
    </source>
</evidence>
<dbReference type="Proteomes" id="UP000664628">
    <property type="component" value="Unassembled WGS sequence"/>
</dbReference>
<feature type="transmembrane region" description="Helical" evidence="2">
    <location>
        <begin position="121"/>
        <end position="149"/>
    </location>
</feature>
<sequence>MLSQTLINTLRQWHLLVLLFLLTLIPALPPALAFFSTLTSEVHGSLAPVQMMPGFNYTVFSDFMHDHGGAVWPLIRAGWWTAVLSLLISVWAKGGVLYSFTNGFSAVTFWQAGTHYFSRNLRLLAVTGLFVLLWGLSLLLVGTLIVLLLDGTLDVSYTERGYVALGAVVGLIFGLILVRILCTSQYASVLMYQHDVTAAMHAFAQSWRFIRLHRLATFGRYLLLLLIGTVLLGVYLLVESAFNAGNWLLIGILFLLQQAFVFSRVTLTVWSLRLAFTNAQTLPQPVARSVAKPNVTPSQSTSETTPRQTDSATSDDITLAV</sequence>
<evidence type="ECO:0000313" key="4">
    <source>
        <dbReference type="Proteomes" id="UP000664628"/>
    </source>
</evidence>
<keyword evidence="2" id="KW-0472">Membrane</keyword>
<feature type="transmembrane region" description="Helical" evidence="2">
    <location>
        <begin position="218"/>
        <end position="238"/>
    </location>
</feature>
<evidence type="ECO:0000256" key="1">
    <source>
        <dbReference type="SAM" id="MobiDB-lite"/>
    </source>
</evidence>
<accession>A0ABS3JNJ2</accession>
<feature type="transmembrane region" description="Helical" evidence="2">
    <location>
        <begin position="244"/>
        <end position="263"/>
    </location>
</feature>
<name>A0ABS3JNJ2_9BACT</name>
<evidence type="ECO:0000313" key="3">
    <source>
        <dbReference type="EMBL" id="MBO0951594.1"/>
    </source>
</evidence>